<dbReference type="InterPro" id="IPR051516">
    <property type="entry name" value="SETDB_methyltransferase"/>
</dbReference>
<dbReference type="Pfam" id="PF00856">
    <property type="entry name" value="SET"/>
    <property type="match status" value="1"/>
</dbReference>
<evidence type="ECO:0000256" key="5">
    <source>
        <dbReference type="ARBA" id="ARBA00022679"/>
    </source>
</evidence>
<dbReference type="STRING" id="2018661.A0A2A2JMA1"/>
<gene>
    <name evidence="15" type="ORF">WR25_08108</name>
</gene>
<dbReference type="GO" id="GO:0008270">
    <property type="term" value="F:zinc ion binding"/>
    <property type="evidence" value="ECO:0007669"/>
    <property type="project" value="InterPro"/>
</dbReference>
<feature type="region of interest" description="Disordered" evidence="11">
    <location>
        <begin position="605"/>
        <end position="634"/>
    </location>
</feature>
<name>A0A2A2JMA1_9BILA</name>
<dbReference type="PROSITE" id="PS50867">
    <property type="entry name" value="PRE_SET"/>
    <property type="match status" value="1"/>
</dbReference>
<evidence type="ECO:0000256" key="10">
    <source>
        <dbReference type="SAM" id="Coils"/>
    </source>
</evidence>
<evidence type="ECO:0000256" key="9">
    <source>
        <dbReference type="ARBA" id="ARBA00023242"/>
    </source>
</evidence>
<keyword evidence="9" id="KW-0539">Nucleus</keyword>
<evidence type="ECO:0000256" key="6">
    <source>
        <dbReference type="ARBA" id="ARBA00022691"/>
    </source>
</evidence>
<evidence type="ECO:0000256" key="1">
    <source>
        <dbReference type="ARBA" id="ARBA00004123"/>
    </source>
</evidence>
<keyword evidence="3" id="KW-0158">Chromosome</keyword>
<keyword evidence="5" id="KW-0808">Transferase</keyword>
<evidence type="ECO:0008006" key="17">
    <source>
        <dbReference type="Google" id="ProtNLM"/>
    </source>
</evidence>
<feature type="compositionally biased region" description="Polar residues" evidence="11">
    <location>
        <begin position="1183"/>
        <end position="1200"/>
    </location>
</feature>
<dbReference type="InterPro" id="IPR046341">
    <property type="entry name" value="SET_dom_sf"/>
</dbReference>
<dbReference type="PANTHER" id="PTHR46024:SF1">
    <property type="entry name" value="HISTONE-LYSINE N-METHYLTRANSFERASE EGGLESS"/>
    <property type="match status" value="1"/>
</dbReference>
<proteinExistence type="predicted"/>
<dbReference type="AlphaFoldDB" id="A0A2A2JMA1"/>
<feature type="coiled-coil region" evidence="10">
    <location>
        <begin position="208"/>
        <end position="264"/>
    </location>
</feature>
<dbReference type="GO" id="GO:0046974">
    <property type="term" value="F:histone H3K9 methyltransferase activity"/>
    <property type="evidence" value="ECO:0007669"/>
    <property type="project" value="TreeGrafter"/>
</dbReference>
<dbReference type="GO" id="GO:0010629">
    <property type="term" value="P:negative regulation of gene expression"/>
    <property type="evidence" value="ECO:0007669"/>
    <property type="project" value="TreeGrafter"/>
</dbReference>
<dbReference type="InterPro" id="IPR001739">
    <property type="entry name" value="Methyl_CpG_DNA-bd"/>
</dbReference>
<dbReference type="EMBL" id="LIAE01010343">
    <property type="protein sequence ID" value="PAV62834.1"/>
    <property type="molecule type" value="Genomic_DNA"/>
</dbReference>
<evidence type="ECO:0000256" key="8">
    <source>
        <dbReference type="ARBA" id="ARBA00022833"/>
    </source>
</evidence>
<evidence type="ECO:0000256" key="3">
    <source>
        <dbReference type="ARBA" id="ARBA00022454"/>
    </source>
</evidence>
<dbReference type="SUPFAM" id="SSF54171">
    <property type="entry name" value="DNA-binding domain"/>
    <property type="match status" value="1"/>
</dbReference>
<dbReference type="GO" id="GO:0003677">
    <property type="term" value="F:DNA binding"/>
    <property type="evidence" value="ECO:0007669"/>
    <property type="project" value="InterPro"/>
</dbReference>
<keyword evidence="6" id="KW-0949">S-adenosyl-L-methionine</keyword>
<evidence type="ECO:0000256" key="4">
    <source>
        <dbReference type="ARBA" id="ARBA00022603"/>
    </source>
</evidence>
<keyword evidence="8" id="KW-0862">Zinc</keyword>
<dbReference type="Gene3D" id="3.30.890.10">
    <property type="entry name" value="Methyl-cpg-binding Protein 2, Chain A"/>
    <property type="match status" value="1"/>
</dbReference>
<keyword evidence="7" id="KW-0479">Metal-binding</keyword>
<comment type="caution">
    <text evidence="15">The sequence shown here is derived from an EMBL/GenBank/DDBJ whole genome shotgun (WGS) entry which is preliminary data.</text>
</comment>
<dbReference type="GO" id="GO:0032259">
    <property type="term" value="P:methylation"/>
    <property type="evidence" value="ECO:0007669"/>
    <property type="project" value="UniProtKB-KW"/>
</dbReference>
<feature type="compositionally biased region" description="Basic residues" evidence="11">
    <location>
        <begin position="1025"/>
        <end position="1034"/>
    </location>
</feature>
<reference evidence="15 16" key="1">
    <citation type="journal article" date="2017" name="Curr. Biol.">
        <title>Genome architecture and evolution of a unichromosomal asexual nematode.</title>
        <authorList>
            <person name="Fradin H."/>
            <person name="Zegar C."/>
            <person name="Gutwein M."/>
            <person name="Lucas J."/>
            <person name="Kovtun M."/>
            <person name="Corcoran D."/>
            <person name="Baugh L.R."/>
            <person name="Kiontke K."/>
            <person name="Gunsalus K."/>
            <person name="Fitch D.H."/>
            <person name="Piano F."/>
        </authorList>
    </citation>
    <scope>NUCLEOTIDE SEQUENCE [LARGE SCALE GENOMIC DNA]</scope>
    <source>
        <strain evidence="15">PF1309</strain>
    </source>
</reference>
<dbReference type="InterPro" id="IPR016177">
    <property type="entry name" value="DNA-bd_dom_sf"/>
</dbReference>
<evidence type="ECO:0000313" key="15">
    <source>
        <dbReference type="EMBL" id="PAV62834.1"/>
    </source>
</evidence>
<dbReference type="GO" id="GO:0005634">
    <property type="term" value="C:nucleus"/>
    <property type="evidence" value="ECO:0007669"/>
    <property type="project" value="UniProtKB-SubCell"/>
</dbReference>
<dbReference type="Pfam" id="PF01429">
    <property type="entry name" value="MBD"/>
    <property type="match status" value="1"/>
</dbReference>
<evidence type="ECO:0000256" key="11">
    <source>
        <dbReference type="SAM" id="MobiDB-lite"/>
    </source>
</evidence>
<accession>A0A2A2JMA1</accession>
<keyword evidence="10" id="KW-0175">Coiled coil</keyword>
<dbReference type="Gene3D" id="2.170.270.10">
    <property type="entry name" value="SET domain"/>
    <property type="match status" value="2"/>
</dbReference>
<feature type="domain" description="SET" evidence="12">
    <location>
        <begin position="901"/>
        <end position="1138"/>
    </location>
</feature>
<dbReference type="InterPro" id="IPR003616">
    <property type="entry name" value="Post-SET_dom"/>
</dbReference>
<evidence type="ECO:0000259" key="13">
    <source>
        <dbReference type="PROSITE" id="PS50867"/>
    </source>
</evidence>
<dbReference type="SMART" id="SM00468">
    <property type="entry name" value="PreSET"/>
    <property type="match status" value="1"/>
</dbReference>
<evidence type="ECO:0000259" key="12">
    <source>
        <dbReference type="PROSITE" id="PS50280"/>
    </source>
</evidence>
<dbReference type="InterPro" id="IPR001214">
    <property type="entry name" value="SET_dom"/>
</dbReference>
<dbReference type="PROSITE" id="PS50280">
    <property type="entry name" value="SET"/>
    <property type="match status" value="1"/>
</dbReference>
<dbReference type="SMART" id="SM00391">
    <property type="entry name" value="MBD"/>
    <property type="match status" value="1"/>
</dbReference>
<organism evidence="15 16">
    <name type="scientific">Diploscapter pachys</name>
    <dbReference type="NCBI Taxonomy" id="2018661"/>
    <lineage>
        <taxon>Eukaryota</taxon>
        <taxon>Metazoa</taxon>
        <taxon>Ecdysozoa</taxon>
        <taxon>Nematoda</taxon>
        <taxon>Chromadorea</taxon>
        <taxon>Rhabditida</taxon>
        <taxon>Rhabditina</taxon>
        <taxon>Rhabditomorpha</taxon>
        <taxon>Rhabditoidea</taxon>
        <taxon>Rhabditidae</taxon>
        <taxon>Diploscapter</taxon>
    </lineage>
</organism>
<feature type="compositionally biased region" description="Basic and acidic residues" evidence="11">
    <location>
        <begin position="618"/>
        <end position="634"/>
    </location>
</feature>
<evidence type="ECO:0000259" key="14">
    <source>
        <dbReference type="PROSITE" id="PS50868"/>
    </source>
</evidence>
<dbReference type="SMART" id="SM00317">
    <property type="entry name" value="SET"/>
    <property type="match status" value="1"/>
</dbReference>
<evidence type="ECO:0000256" key="2">
    <source>
        <dbReference type="ARBA" id="ARBA00004286"/>
    </source>
</evidence>
<dbReference type="GO" id="GO:0005694">
    <property type="term" value="C:chromosome"/>
    <property type="evidence" value="ECO:0007669"/>
    <property type="project" value="UniProtKB-SubCell"/>
</dbReference>
<comment type="subcellular location">
    <subcellularLocation>
        <location evidence="2">Chromosome</location>
    </subcellularLocation>
    <subcellularLocation>
        <location evidence="1">Nucleus</location>
    </subcellularLocation>
</comment>
<keyword evidence="16" id="KW-1185">Reference proteome</keyword>
<feature type="domain" description="Pre-SET" evidence="13">
    <location>
        <begin position="834"/>
        <end position="907"/>
    </location>
</feature>
<dbReference type="OrthoDB" id="5856237at2759"/>
<dbReference type="SUPFAM" id="SSF82199">
    <property type="entry name" value="SET domain"/>
    <property type="match status" value="1"/>
</dbReference>
<dbReference type="Pfam" id="PF05033">
    <property type="entry name" value="Pre-SET"/>
    <property type="match status" value="1"/>
</dbReference>
<dbReference type="PROSITE" id="PS50868">
    <property type="entry name" value="POST_SET"/>
    <property type="match status" value="1"/>
</dbReference>
<dbReference type="GO" id="GO:0070828">
    <property type="term" value="P:heterochromatin organization"/>
    <property type="evidence" value="ECO:0007669"/>
    <property type="project" value="TreeGrafter"/>
</dbReference>
<dbReference type="InterPro" id="IPR007728">
    <property type="entry name" value="Pre-SET_dom"/>
</dbReference>
<keyword evidence="4" id="KW-0489">Methyltransferase</keyword>
<dbReference type="PANTHER" id="PTHR46024">
    <property type="entry name" value="HISTONE-LYSINE N-METHYLTRANSFERASE EGGLESS"/>
    <property type="match status" value="1"/>
</dbReference>
<feature type="domain" description="Post-SET" evidence="14">
    <location>
        <begin position="1151"/>
        <end position="1167"/>
    </location>
</feature>
<protein>
    <recommendedName>
        <fullName evidence="17">Histone-lysine N-methyltransferase</fullName>
    </recommendedName>
</protein>
<dbReference type="Proteomes" id="UP000218231">
    <property type="component" value="Unassembled WGS sequence"/>
</dbReference>
<sequence>MDDGNEVTLADTDTGLNKQMAKCCLKLFELFSRMPPDHLSDVEGVIKLRRNFDFTPFCSTLQLDFDTYRHLGALLPVVIDKCDPKTLVSELLCSPADCCVLLVIKYLELNGFNPVVNWKEIKFNLDEWSLDDIKSFNDAIDTGARQVLDGNRKNKEESKPTISQEKMESAISETHQMVESTPNKINQISAEITSTIKSMNITDLYNFRESLKKDREAEREEYSTLMKAQYLLRDEDIEKTRLQLEEAKREMENAKRLTNSVDSAYYGITDTFFNQLTLQVGDFVLARPDMNDLFPLLPAKVIEIDGDNSRYRVQIFETSIINSLTAQDIAIPRVTLCERFVEKTESGSGNDDRMCKYRGAAAFVGLRVAALVKTSTSDKEEWMSGTVAAMPTAIHNNQFLVFFDADFDSYVNAPCYFEHPDVFKLFQYKFGEMTLDRFKEKLTIQKIVPMVSQSSYDDGSGVDRFNVHTLLRFNPSRAKFLKLYFERYPNYQLARFSKPGPNRPPDVTQYYQGGSKHEGFVIHVDRSMCVIRRKEGPCSPGIKCFDYPCRDVSHQHNDESLFRGSTRIAHINMLGDNNLSSRRKHEVYRRMEYIEPTVDIHSLTENRTQRKSTYLPTDKSRRPTSKKQDNAAELERKKKCENIYQVQHRLVDPQPIPSPHVGQCTNACLRGLDSDTYDKRWVYDSEGKFLCYSPLYIPLLCGYQRKIYTFGSVKVNRRTKKVKRSDVVMYHAPCGRPLRSMHDVTQFLKATHSELTIDLFNFDPTVDPGAYVTVDKKYYVGVDFTKDHEHIPIPYVNSVDKDKHPAEFDFIYSTRRFPYSDIVKLPTINREFCSGCSCEDDCSDPSKCECQQLTKNGVKRLTSSARPAEFGFAYRSLKGQTITGIYECNENCKCSTRRCHNRVAQNPVVYPQQLFKTATCGWGIRALVDIPKGAFIANYHGALLTTDLADQLQCDVYFADLDLKDSVEKCKVDEDCAMGFLDEAIGSSEGEQEDRPAQRRRRGSDDDDGVGSDLSDDQESTGQMRLRRKRKGTRRNYADDAGESDSSENAEQPKTTTRKIDNEDAIFLWDSYFTESESLFVLDAKDKGNIGRFYNHCCDPNIQTQHVLVDTHDLRLPWISFFACRNIQAGEELRWNYNYFKGESADADVEERLPCNCGAPSCDGVFRYTYQHSKNDAPEATDETQYPRRTNQRSFENPFV</sequence>
<feature type="region of interest" description="Disordered" evidence="11">
    <location>
        <begin position="1175"/>
        <end position="1200"/>
    </location>
</feature>
<evidence type="ECO:0000313" key="16">
    <source>
        <dbReference type="Proteomes" id="UP000218231"/>
    </source>
</evidence>
<evidence type="ECO:0000256" key="7">
    <source>
        <dbReference type="ARBA" id="ARBA00022723"/>
    </source>
</evidence>
<feature type="compositionally biased region" description="Acidic residues" evidence="11">
    <location>
        <begin position="1005"/>
        <end position="1019"/>
    </location>
</feature>
<feature type="region of interest" description="Disordered" evidence="11">
    <location>
        <begin position="983"/>
        <end position="1057"/>
    </location>
</feature>